<keyword evidence="1" id="KW-0694">RNA-binding</keyword>
<sequence>MAFAIDHSDAASEVVSVLCKSILLPGIPFSVKLARLYLVSDILHNSSVHVSNAWKYREEFEQQLPVVFDHFNSIYRSINARLKAEQVRKHISSLISIWENWMIFPKYYTDQLTDIFMKKEKITQELPGDVDGEPIEEEEEEEEDVDGEPLEEDVDGEPLEEEGGQDVVQMSIEEEPNYIQVDDMFAQ</sequence>
<feature type="compositionally biased region" description="Acidic residues" evidence="2">
    <location>
        <begin position="128"/>
        <end position="164"/>
    </location>
</feature>
<dbReference type="PANTHER" id="PTHR23140">
    <property type="entry name" value="RNA PROCESSING PROTEIN LD23810P"/>
    <property type="match status" value="1"/>
</dbReference>
<dbReference type="GO" id="GO:0003723">
    <property type="term" value="F:RNA binding"/>
    <property type="evidence" value="ECO:0007669"/>
    <property type="project" value="UniProtKB-KW"/>
</dbReference>
<feature type="region of interest" description="Disordered" evidence="2">
    <location>
        <begin position="126"/>
        <end position="167"/>
    </location>
</feature>
<comment type="caution">
    <text evidence="4">The sequence shown here is derived from an EMBL/GenBank/DDBJ whole genome shotgun (WGS) entry which is preliminary data.</text>
</comment>
<dbReference type="InterPro" id="IPR008942">
    <property type="entry name" value="ENTH_VHS"/>
</dbReference>
<evidence type="ECO:0000259" key="3">
    <source>
        <dbReference type="PROSITE" id="PS51391"/>
    </source>
</evidence>
<accession>A0A367IYB2</accession>
<dbReference type="InterPro" id="IPR051485">
    <property type="entry name" value="SR-CTD_assoc_factor"/>
</dbReference>
<dbReference type="Pfam" id="PF04818">
    <property type="entry name" value="CID"/>
    <property type="match status" value="1"/>
</dbReference>
<evidence type="ECO:0000313" key="5">
    <source>
        <dbReference type="Proteomes" id="UP000253551"/>
    </source>
</evidence>
<keyword evidence="5" id="KW-1185">Reference proteome</keyword>
<dbReference type="AlphaFoldDB" id="A0A367IYB2"/>
<gene>
    <name evidence="4" type="ORF">CU098_008625</name>
</gene>
<dbReference type="Gene3D" id="1.25.40.90">
    <property type="match status" value="1"/>
</dbReference>
<name>A0A367IYB2_RHIST</name>
<evidence type="ECO:0000256" key="1">
    <source>
        <dbReference type="ARBA" id="ARBA00022884"/>
    </source>
</evidence>
<dbReference type="EMBL" id="PJQM01005017">
    <property type="protein sequence ID" value="RCH82674.1"/>
    <property type="molecule type" value="Genomic_DNA"/>
</dbReference>
<dbReference type="OrthoDB" id="377209at2759"/>
<proteinExistence type="predicted"/>
<dbReference type="SMART" id="SM00582">
    <property type="entry name" value="RPR"/>
    <property type="match status" value="1"/>
</dbReference>
<dbReference type="PANTHER" id="PTHR23140:SF0">
    <property type="entry name" value="U2 SNRNP-ASSOCIATED SURP MOTIF-CONTAINING PROTEIN"/>
    <property type="match status" value="1"/>
</dbReference>
<evidence type="ECO:0000313" key="4">
    <source>
        <dbReference type="EMBL" id="RCH82674.1"/>
    </source>
</evidence>
<dbReference type="PROSITE" id="PS51391">
    <property type="entry name" value="CID"/>
    <property type="match status" value="1"/>
</dbReference>
<dbReference type="InterPro" id="IPR006569">
    <property type="entry name" value="CID_dom"/>
</dbReference>
<dbReference type="Proteomes" id="UP000253551">
    <property type="component" value="Unassembled WGS sequence"/>
</dbReference>
<organism evidence="4 5">
    <name type="scientific">Rhizopus stolonifer</name>
    <name type="common">Rhizopus nigricans</name>
    <dbReference type="NCBI Taxonomy" id="4846"/>
    <lineage>
        <taxon>Eukaryota</taxon>
        <taxon>Fungi</taxon>
        <taxon>Fungi incertae sedis</taxon>
        <taxon>Mucoromycota</taxon>
        <taxon>Mucoromycotina</taxon>
        <taxon>Mucoromycetes</taxon>
        <taxon>Mucorales</taxon>
        <taxon>Mucorineae</taxon>
        <taxon>Rhizopodaceae</taxon>
        <taxon>Rhizopus</taxon>
    </lineage>
</organism>
<feature type="domain" description="CID" evidence="3">
    <location>
        <begin position="1"/>
        <end position="120"/>
    </location>
</feature>
<dbReference type="STRING" id="4846.A0A367IYB2"/>
<evidence type="ECO:0000256" key="2">
    <source>
        <dbReference type="SAM" id="MobiDB-lite"/>
    </source>
</evidence>
<dbReference type="GO" id="GO:0005634">
    <property type="term" value="C:nucleus"/>
    <property type="evidence" value="ECO:0007669"/>
    <property type="project" value="TreeGrafter"/>
</dbReference>
<reference evidence="4 5" key="1">
    <citation type="journal article" date="2018" name="G3 (Bethesda)">
        <title>Phylogenetic and Phylogenomic Definition of Rhizopus Species.</title>
        <authorList>
            <person name="Gryganskyi A.P."/>
            <person name="Golan J."/>
            <person name="Dolatabadi S."/>
            <person name="Mondo S."/>
            <person name="Robb S."/>
            <person name="Idnurm A."/>
            <person name="Muszewska A."/>
            <person name="Steczkiewicz K."/>
            <person name="Masonjones S."/>
            <person name="Liao H.L."/>
            <person name="Gajdeczka M.T."/>
            <person name="Anike F."/>
            <person name="Vuek A."/>
            <person name="Anishchenko I.M."/>
            <person name="Voigt K."/>
            <person name="de Hoog G.S."/>
            <person name="Smith M.E."/>
            <person name="Heitman J."/>
            <person name="Vilgalys R."/>
            <person name="Stajich J.E."/>
        </authorList>
    </citation>
    <scope>NUCLEOTIDE SEQUENCE [LARGE SCALE GENOMIC DNA]</scope>
    <source>
        <strain evidence="4 5">LSU 92-RS-03</strain>
    </source>
</reference>
<protein>
    <recommendedName>
        <fullName evidence="3">CID domain-containing protein</fullName>
    </recommendedName>
</protein>
<dbReference type="SUPFAM" id="SSF48464">
    <property type="entry name" value="ENTH/VHS domain"/>
    <property type="match status" value="1"/>
</dbReference>